<dbReference type="EMBL" id="FOZZ01000009">
    <property type="protein sequence ID" value="SFT02291.1"/>
    <property type="molecule type" value="Genomic_DNA"/>
</dbReference>
<proteinExistence type="predicted"/>
<protein>
    <submittedName>
        <fullName evidence="4">Phosphate ABC transporter substrate-binding protein, PhoT family</fullName>
    </submittedName>
</protein>
<name>A0A1I6ULK0_9SPHI</name>
<dbReference type="Gene3D" id="3.40.190.10">
    <property type="entry name" value="Periplasmic binding protein-like II"/>
    <property type="match status" value="2"/>
</dbReference>
<dbReference type="Proteomes" id="UP000198785">
    <property type="component" value="Unassembled WGS sequence"/>
</dbReference>
<dbReference type="PANTHER" id="PTHR30570:SF1">
    <property type="entry name" value="PHOSPHATE-BINDING PROTEIN PSTS"/>
    <property type="match status" value="1"/>
</dbReference>
<keyword evidence="1 2" id="KW-0732">Signal</keyword>
<evidence type="ECO:0000313" key="5">
    <source>
        <dbReference type="Proteomes" id="UP000198785"/>
    </source>
</evidence>
<evidence type="ECO:0000313" key="4">
    <source>
        <dbReference type="EMBL" id="SFT02291.1"/>
    </source>
</evidence>
<dbReference type="InterPro" id="IPR050811">
    <property type="entry name" value="Phosphate_ABC_transporter"/>
</dbReference>
<dbReference type="STRING" id="683125.SAMN05660206_10990"/>
<accession>A0A1I6ULK0</accession>
<feature type="signal peptide" evidence="2">
    <location>
        <begin position="1"/>
        <end position="23"/>
    </location>
</feature>
<organism evidence="4 5">
    <name type="scientific">Sphingobacterium wenxiniae</name>
    <dbReference type="NCBI Taxonomy" id="683125"/>
    <lineage>
        <taxon>Bacteria</taxon>
        <taxon>Pseudomonadati</taxon>
        <taxon>Bacteroidota</taxon>
        <taxon>Sphingobacteriia</taxon>
        <taxon>Sphingobacteriales</taxon>
        <taxon>Sphingobacteriaceae</taxon>
        <taxon>Sphingobacterium</taxon>
    </lineage>
</organism>
<dbReference type="RefSeq" id="WP_093366519.1">
    <property type="nucleotide sequence ID" value="NZ_FOZZ01000009.1"/>
</dbReference>
<dbReference type="AlphaFoldDB" id="A0A1I6ULK0"/>
<keyword evidence="5" id="KW-1185">Reference proteome</keyword>
<dbReference type="OrthoDB" id="1450880at2"/>
<sequence>MKKLGYISSIFFLLALFVASCSRSNKGGGSVSDSTEVVSSAAKEDILVGNLNVVVDQSILSLIKEQEEVFLSAYPNARLSITAKPEILAVKDLLADEATVAILTRTLHEDEDAYFKQRSINPRIFPIAIDAIVLVGHTKSADTSVTISYVSELMSGGAKQSKKLVFDNLNSSSFRQLKTLANLEKVSGTNVEAKESAKEVLEEVVRDEAKIGVLSYSDYLNLKQKFSDLNNIRILSVQNSVGEGADNKYYKPNQSTIAAEQYPLRRTVYVLNYQPNMGLGIGFSAFLTGDRGQRIVLKSGMVPVTMPGREIIIRDNI</sequence>
<evidence type="ECO:0000256" key="1">
    <source>
        <dbReference type="ARBA" id="ARBA00022729"/>
    </source>
</evidence>
<reference evidence="4 5" key="1">
    <citation type="submission" date="2016-10" db="EMBL/GenBank/DDBJ databases">
        <authorList>
            <person name="de Groot N.N."/>
        </authorList>
    </citation>
    <scope>NUCLEOTIDE SEQUENCE [LARGE SCALE GENOMIC DNA]</scope>
    <source>
        <strain evidence="4 5">DSM 22789</strain>
    </source>
</reference>
<dbReference type="SUPFAM" id="SSF53850">
    <property type="entry name" value="Periplasmic binding protein-like II"/>
    <property type="match status" value="1"/>
</dbReference>
<dbReference type="Pfam" id="PF12849">
    <property type="entry name" value="PBP_like_2"/>
    <property type="match status" value="1"/>
</dbReference>
<feature type="domain" description="PBP" evidence="3">
    <location>
        <begin position="47"/>
        <end position="290"/>
    </location>
</feature>
<evidence type="ECO:0000256" key="2">
    <source>
        <dbReference type="SAM" id="SignalP"/>
    </source>
</evidence>
<evidence type="ECO:0000259" key="3">
    <source>
        <dbReference type="Pfam" id="PF12849"/>
    </source>
</evidence>
<dbReference type="InterPro" id="IPR024370">
    <property type="entry name" value="PBP_domain"/>
</dbReference>
<dbReference type="PROSITE" id="PS51257">
    <property type="entry name" value="PROKAR_LIPOPROTEIN"/>
    <property type="match status" value="1"/>
</dbReference>
<feature type="chain" id="PRO_5011653783" evidence="2">
    <location>
        <begin position="24"/>
        <end position="317"/>
    </location>
</feature>
<gene>
    <name evidence="4" type="ORF">SAMN05660206_10990</name>
</gene>
<dbReference type="PANTHER" id="PTHR30570">
    <property type="entry name" value="PERIPLASMIC PHOSPHATE BINDING COMPONENT OF PHOSPHATE ABC TRANSPORTER"/>
    <property type="match status" value="1"/>
</dbReference>